<dbReference type="InterPro" id="IPR010131">
    <property type="entry name" value="MdtP/NodT-like"/>
</dbReference>
<gene>
    <name evidence="3" type="ORF">FSB75_13685</name>
</gene>
<dbReference type="Proteomes" id="UP000321204">
    <property type="component" value="Chromosome"/>
</dbReference>
<dbReference type="Gene3D" id="1.20.1600.10">
    <property type="entry name" value="Outer membrane efflux proteins (OEP)"/>
    <property type="match status" value="1"/>
</dbReference>
<evidence type="ECO:0000256" key="2">
    <source>
        <dbReference type="SAM" id="SignalP"/>
    </source>
</evidence>
<evidence type="ECO:0000313" key="4">
    <source>
        <dbReference type="Proteomes" id="UP000321204"/>
    </source>
</evidence>
<dbReference type="AlphaFoldDB" id="A0A5B8UK17"/>
<dbReference type="KEGG" id="fgg:FSB75_13685"/>
<evidence type="ECO:0000313" key="3">
    <source>
        <dbReference type="EMBL" id="QEC56903.1"/>
    </source>
</evidence>
<dbReference type="GO" id="GO:0015562">
    <property type="term" value="F:efflux transmembrane transporter activity"/>
    <property type="evidence" value="ECO:0007669"/>
    <property type="project" value="InterPro"/>
</dbReference>
<keyword evidence="2" id="KW-0732">Signal</keyword>
<dbReference type="PANTHER" id="PTHR30203:SF23">
    <property type="entry name" value="OUTER MEMBRANE EFFLUX PROTEIN"/>
    <property type="match status" value="1"/>
</dbReference>
<feature type="signal peptide" evidence="2">
    <location>
        <begin position="1"/>
        <end position="25"/>
    </location>
</feature>
<accession>A0A5B8UK17</accession>
<proteinExistence type="inferred from homology"/>
<dbReference type="OrthoDB" id="9791261at2"/>
<name>A0A5B8UK17_9BACT</name>
<dbReference type="Pfam" id="PF02321">
    <property type="entry name" value="OEP"/>
    <property type="match status" value="1"/>
</dbReference>
<dbReference type="InterPro" id="IPR003423">
    <property type="entry name" value="OMP_efflux"/>
</dbReference>
<feature type="chain" id="PRO_5022800247" evidence="2">
    <location>
        <begin position="26"/>
        <end position="430"/>
    </location>
</feature>
<organism evidence="3 4">
    <name type="scientific">Flavisolibacter ginsenosidimutans</name>
    <dbReference type="NCBI Taxonomy" id="661481"/>
    <lineage>
        <taxon>Bacteria</taxon>
        <taxon>Pseudomonadati</taxon>
        <taxon>Bacteroidota</taxon>
        <taxon>Chitinophagia</taxon>
        <taxon>Chitinophagales</taxon>
        <taxon>Chitinophagaceae</taxon>
        <taxon>Flavisolibacter</taxon>
    </lineage>
</organism>
<dbReference type="PANTHER" id="PTHR30203">
    <property type="entry name" value="OUTER MEMBRANE CATION EFFLUX PROTEIN"/>
    <property type="match status" value="1"/>
</dbReference>
<keyword evidence="4" id="KW-1185">Reference proteome</keyword>
<dbReference type="EMBL" id="CP042433">
    <property type="protein sequence ID" value="QEC56903.1"/>
    <property type="molecule type" value="Genomic_DNA"/>
</dbReference>
<sequence length="430" mass="48051">MKRKVALLRSFGLVGLALALAHANAQDTLRLTTPKAEELFLKNNLSLLAAQYNISANEALIQQAKAWDNPVLSTEQNLYDGKFFRHTKGTADNPQGYGQWYASLSQVIRTANKRGLQVQLAQDGVKTAQAQLNDLLRNLRYVLQVDMNNLAQLQAAQQLLETEISHTQTLAKGMDEMLKVGDISLKDNVRLKALLYSLQSDYADNLRQQQDLQKELHTLLHDETAAPINATIPSPDFSSLNNLPLLAIVDSAKALRPDAALASAQALYQQHNLAFQKALAKPDLTVGVDYDRASNYIPNYVGLQIGLPLPIFNKNRGNIQSAEWSVKAAQATQKNTQSVVQAEVLNSYNKLQTLFQVQKSVGGAWAENYERLMRNMVESYEQRKVTLFDFIDFFTSYKDTRLKQLQQTTNLLNAAAEFNFVSAQNIIPLK</sequence>
<reference evidence="3 4" key="1">
    <citation type="journal article" date="2015" name="Int. J. Syst. Evol. Microbiol.">
        <title>Flavisolibacter ginsenosidimutans sp. nov., with ginsenoside-converting activity isolated from soil used for cultivating ginseng.</title>
        <authorList>
            <person name="Zhao Y."/>
            <person name="Liu Q."/>
            <person name="Kang M.S."/>
            <person name="Jin F."/>
            <person name="Yu H."/>
            <person name="Im W.T."/>
        </authorList>
    </citation>
    <scope>NUCLEOTIDE SEQUENCE [LARGE SCALE GENOMIC DNA]</scope>
    <source>
        <strain evidence="3 4">Gsoil 636</strain>
    </source>
</reference>
<comment type="similarity">
    <text evidence="1">Belongs to the outer membrane factor (OMF) (TC 1.B.17) family.</text>
</comment>
<protein>
    <submittedName>
        <fullName evidence="3">TolC family protein</fullName>
    </submittedName>
</protein>
<dbReference type="SUPFAM" id="SSF56954">
    <property type="entry name" value="Outer membrane efflux proteins (OEP)"/>
    <property type="match status" value="1"/>
</dbReference>
<evidence type="ECO:0000256" key="1">
    <source>
        <dbReference type="ARBA" id="ARBA00007613"/>
    </source>
</evidence>
<dbReference type="RefSeq" id="WP_146788563.1">
    <property type="nucleotide sequence ID" value="NZ_BAABIO010000003.1"/>
</dbReference>